<dbReference type="Gene3D" id="1.10.510.10">
    <property type="entry name" value="Transferase(Phosphotransferase) domain 1"/>
    <property type="match status" value="1"/>
</dbReference>
<dbReference type="SUPFAM" id="SSF52058">
    <property type="entry name" value="L domain-like"/>
    <property type="match status" value="1"/>
</dbReference>
<dbReference type="InterPro" id="IPR000719">
    <property type="entry name" value="Prot_kinase_dom"/>
</dbReference>
<keyword evidence="20" id="KW-0325">Glycoprotein</keyword>
<evidence type="ECO:0000256" key="9">
    <source>
        <dbReference type="ARBA" id="ARBA00022614"/>
    </source>
</evidence>
<keyword evidence="10" id="KW-0808">Transferase</keyword>
<dbReference type="FunFam" id="1.10.510.10:FF:000192">
    <property type="entry name" value="LRR receptor-like serine/threonine-protein kinase RPK2"/>
    <property type="match status" value="1"/>
</dbReference>
<keyword evidence="5" id="KW-0217">Developmental protein</keyword>
<evidence type="ECO:0000313" key="31">
    <source>
        <dbReference type="RefSeq" id="XP_056687234.1"/>
    </source>
</evidence>
<feature type="signal peptide" evidence="25">
    <location>
        <begin position="1"/>
        <end position="25"/>
    </location>
</feature>
<evidence type="ECO:0000256" key="24">
    <source>
        <dbReference type="SAM" id="Phobius"/>
    </source>
</evidence>
<dbReference type="FunFam" id="3.80.10.10:FF:000041">
    <property type="entry name" value="LRR receptor-like serine/threonine-protein kinase ERECTA"/>
    <property type="match status" value="1"/>
</dbReference>
<evidence type="ECO:0000256" key="3">
    <source>
        <dbReference type="ARBA" id="ARBA00009592"/>
    </source>
</evidence>
<keyword evidence="13" id="KW-0677">Repeat</keyword>
<dbReference type="Pfam" id="PF00069">
    <property type="entry name" value="Pkinase"/>
    <property type="match status" value="1"/>
</dbReference>
<evidence type="ECO:0000256" key="22">
    <source>
        <dbReference type="ARBA" id="ARBA00048679"/>
    </source>
</evidence>
<feature type="domain" description="Protein kinase" evidence="26">
    <location>
        <begin position="780"/>
        <end position="1054"/>
    </location>
</feature>
<dbReference type="GO" id="GO:0005524">
    <property type="term" value="F:ATP binding"/>
    <property type="evidence" value="ECO:0007669"/>
    <property type="project" value="UniProtKB-UniRule"/>
</dbReference>
<evidence type="ECO:0000256" key="7">
    <source>
        <dbReference type="ARBA" id="ARBA00022527"/>
    </source>
</evidence>
<dbReference type="Pfam" id="PF08263">
    <property type="entry name" value="LRRNT_2"/>
    <property type="match status" value="1"/>
</dbReference>
<keyword evidence="11 24" id="KW-0812">Transmembrane</keyword>
<evidence type="ECO:0000256" key="2">
    <source>
        <dbReference type="ARBA" id="ARBA00008684"/>
    </source>
</evidence>
<dbReference type="GO" id="GO:0004674">
    <property type="term" value="F:protein serine/threonine kinase activity"/>
    <property type="evidence" value="ECO:0007669"/>
    <property type="project" value="UniProtKB-KW"/>
</dbReference>
<keyword evidence="15" id="KW-0418">Kinase</keyword>
<reference evidence="28 29" key="2">
    <citation type="submission" date="2025-04" db="UniProtKB">
        <authorList>
            <consortium name="RefSeq"/>
        </authorList>
    </citation>
    <scope>IDENTIFICATION</scope>
    <source>
        <tissue evidence="31">Leaf</tissue>
    </source>
</reference>
<dbReference type="EC" id="2.7.11.1" evidence="4"/>
<reference evidence="27" key="1">
    <citation type="journal article" date="2021" name="Nat. Commun.">
        <title>Genomic analyses provide insights into spinach domestication and the genetic basis of agronomic traits.</title>
        <authorList>
            <person name="Cai X."/>
            <person name="Sun X."/>
            <person name="Xu C."/>
            <person name="Sun H."/>
            <person name="Wang X."/>
            <person name="Ge C."/>
            <person name="Zhang Z."/>
            <person name="Wang Q."/>
            <person name="Fei Z."/>
            <person name="Jiao C."/>
            <person name="Wang Q."/>
        </authorList>
    </citation>
    <scope>NUCLEOTIDE SEQUENCE [LARGE SCALE GENOMIC DNA]</scope>
    <source>
        <strain evidence="27">cv. Varoflay</strain>
    </source>
</reference>
<evidence type="ECO:0000256" key="17">
    <source>
        <dbReference type="ARBA" id="ARBA00022989"/>
    </source>
</evidence>
<evidence type="ECO:0000256" key="25">
    <source>
        <dbReference type="SAM" id="SignalP"/>
    </source>
</evidence>
<name>A0A9R0JFW0_SPIOL</name>
<organism evidence="27 29">
    <name type="scientific">Spinacia oleracea</name>
    <name type="common">Spinach</name>
    <dbReference type="NCBI Taxonomy" id="3562"/>
    <lineage>
        <taxon>Eukaryota</taxon>
        <taxon>Viridiplantae</taxon>
        <taxon>Streptophyta</taxon>
        <taxon>Embryophyta</taxon>
        <taxon>Tracheophyta</taxon>
        <taxon>Spermatophyta</taxon>
        <taxon>Magnoliopsida</taxon>
        <taxon>eudicotyledons</taxon>
        <taxon>Gunneridae</taxon>
        <taxon>Pentapetalae</taxon>
        <taxon>Caryophyllales</taxon>
        <taxon>Chenopodiaceae</taxon>
        <taxon>Chenopodioideae</taxon>
        <taxon>Anserineae</taxon>
        <taxon>Spinacia</taxon>
    </lineage>
</organism>
<dbReference type="FunFam" id="3.80.10.10:FF:000095">
    <property type="entry name" value="LRR receptor-like serine/threonine-protein kinase GSO1"/>
    <property type="match status" value="1"/>
</dbReference>
<evidence type="ECO:0000256" key="21">
    <source>
        <dbReference type="ARBA" id="ARBA00047899"/>
    </source>
</evidence>
<dbReference type="FunFam" id="3.30.200.20:FF:000260">
    <property type="entry name" value="LRR receptor-like serine/threonine-protein kinase RPK2"/>
    <property type="match status" value="1"/>
</dbReference>
<gene>
    <name evidence="28 29 30 31" type="primary">LOC110804909</name>
</gene>
<evidence type="ECO:0000313" key="30">
    <source>
        <dbReference type="RefSeq" id="XP_021866194.1"/>
    </source>
</evidence>
<keyword evidence="14 23" id="KW-0547">Nucleotide-binding</keyword>
<dbReference type="InterPro" id="IPR008271">
    <property type="entry name" value="Ser/Thr_kinase_AS"/>
</dbReference>
<dbReference type="InterPro" id="IPR001611">
    <property type="entry name" value="Leu-rich_rpt"/>
</dbReference>
<proteinExistence type="inferred from homology"/>
<dbReference type="AlphaFoldDB" id="A0A9R0JFW0"/>
<evidence type="ECO:0000256" key="8">
    <source>
        <dbReference type="ARBA" id="ARBA00022553"/>
    </source>
</evidence>
<evidence type="ECO:0000313" key="29">
    <source>
        <dbReference type="RefSeq" id="XP_021866193.1"/>
    </source>
</evidence>
<comment type="similarity">
    <text evidence="2">Belongs to the protein kinase superfamily. Ser/Thr protein kinase family.</text>
</comment>
<dbReference type="SUPFAM" id="SSF56112">
    <property type="entry name" value="Protein kinase-like (PK-like)"/>
    <property type="match status" value="1"/>
</dbReference>
<keyword evidence="18 24" id="KW-0472">Membrane</keyword>
<dbReference type="GO" id="GO:0009409">
    <property type="term" value="P:response to cold"/>
    <property type="evidence" value="ECO:0007669"/>
    <property type="project" value="UniProtKB-ARBA"/>
</dbReference>
<comment type="catalytic activity">
    <reaction evidence="21">
        <text>L-threonyl-[protein] + ATP = O-phospho-L-threonyl-[protein] + ADP + H(+)</text>
        <dbReference type="Rhea" id="RHEA:46608"/>
        <dbReference type="Rhea" id="RHEA-COMP:11060"/>
        <dbReference type="Rhea" id="RHEA-COMP:11605"/>
        <dbReference type="ChEBI" id="CHEBI:15378"/>
        <dbReference type="ChEBI" id="CHEBI:30013"/>
        <dbReference type="ChEBI" id="CHEBI:30616"/>
        <dbReference type="ChEBI" id="CHEBI:61977"/>
        <dbReference type="ChEBI" id="CHEBI:456216"/>
        <dbReference type="EC" id="2.7.11.1"/>
    </reaction>
</comment>
<evidence type="ECO:0000256" key="1">
    <source>
        <dbReference type="ARBA" id="ARBA00004251"/>
    </source>
</evidence>
<comment type="catalytic activity">
    <reaction evidence="22">
        <text>L-seryl-[protein] + ATP = O-phospho-L-seryl-[protein] + ADP + H(+)</text>
        <dbReference type="Rhea" id="RHEA:17989"/>
        <dbReference type="Rhea" id="RHEA-COMP:9863"/>
        <dbReference type="Rhea" id="RHEA-COMP:11604"/>
        <dbReference type="ChEBI" id="CHEBI:15378"/>
        <dbReference type="ChEBI" id="CHEBI:29999"/>
        <dbReference type="ChEBI" id="CHEBI:30616"/>
        <dbReference type="ChEBI" id="CHEBI:83421"/>
        <dbReference type="ChEBI" id="CHEBI:456216"/>
        <dbReference type="EC" id="2.7.11.1"/>
    </reaction>
</comment>
<keyword evidence="16 23" id="KW-0067">ATP-binding</keyword>
<evidence type="ECO:0000313" key="27">
    <source>
        <dbReference type="Proteomes" id="UP000813463"/>
    </source>
</evidence>
<keyword evidence="17 24" id="KW-1133">Transmembrane helix</keyword>
<evidence type="ECO:0000256" key="5">
    <source>
        <dbReference type="ARBA" id="ARBA00022473"/>
    </source>
</evidence>
<keyword evidence="19" id="KW-0675">Receptor</keyword>
<dbReference type="CDD" id="cd14066">
    <property type="entry name" value="STKc_IRAK"/>
    <property type="match status" value="1"/>
</dbReference>
<keyword evidence="8" id="KW-0597">Phosphoprotein</keyword>
<dbReference type="SMART" id="SM00369">
    <property type="entry name" value="LRR_TYP"/>
    <property type="match status" value="5"/>
</dbReference>
<dbReference type="GO" id="GO:0009414">
    <property type="term" value="P:response to water deprivation"/>
    <property type="evidence" value="ECO:0007669"/>
    <property type="project" value="UniProtKB-ARBA"/>
</dbReference>
<keyword evidence="9" id="KW-0433">Leucine-rich repeat</keyword>
<comment type="similarity">
    <text evidence="3">Belongs to the RLP family.</text>
</comment>
<keyword evidence="6" id="KW-1003">Cell membrane</keyword>
<keyword evidence="7" id="KW-0723">Serine/threonine-protein kinase</keyword>
<dbReference type="RefSeq" id="XP_021866192.1">
    <property type="nucleotide sequence ID" value="XM_022010500.1"/>
</dbReference>
<dbReference type="GeneID" id="110804909"/>
<evidence type="ECO:0000256" key="19">
    <source>
        <dbReference type="ARBA" id="ARBA00023170"/>
    </source>
</evidence>
<dbReference type="GO" id="GO:0009945">
    <property type="term" value="P:radial axis specification"/>
    <property type="evidence" value="ECO:0007669"/>
    <property type="project" value="UniProtKB-ARBA"/>
</dbReference>
<protein>
    <recommendedName>
        <fullName evidence="4">non-specific serine/threonine protein kinase</fullName>
        <ecNumber evidence="4">2.7.11.1</ecNumber>
    </recommendedName>
</protein>
<dbReference type="InterPro" id="IPR011009">
    <property type="entry name" value="Kinase-like_dom_sf"/>
</dbReference>
<dbReference type="PROSITE" id="PS50011">
    <property type="entry name" value="PROTEIN_KINASE_DOM"/>
    <property type="match status" value="1"/>
</dbReference>
<dbReference type="KEGG" id="soe:110804909"/>
<dbReference type="PRINTS" id="PR00019">
    <property type="entry name" value="LEURICHRPT"/>
</dbReference>
<dbReference type="InterPro" id="IPR032675">
    <property type="entry name" value="LRR_dom_sf"/>
</dbReference>
<dbReference type="Pfam" id="PF13855">
    <property type="entry name" value="LRR_8"/>
    <property type="match status" value="1"/>
</dbReference>
<feature type="transmembrane region" description="Helical" evidence="24">
    <location>
        <begin position="718"/>
        <end position="742"/>
    </location>
</feature>
<evidence type="ECO:0000256" key="11">
    <source>
        <dbReference type="ARBA" id="ARBA00022692"/>
    </source>
</evidence>
<feature type="binding site" evidence="23">
    <location>
        <position position="808"/>
    </location>
    <ligand>
        <name>ATP</name>
        <dbReference type="ChEBI" id="CHEBI:30616"/>
    </ligand>
</feature>
<evidence type="ECO:0000256" key="23">
    <source>
        <dbReference type="PROSITE-ProRule" id="PRU10141"/>
    </source>
</evidence>
<evidence type="ECO:0000256" key="6">
    <source>
        <dbReference type="ARBA" id="ARBA00022475"/>
    </source>
</evidence>
<dbReference type="Gene3D" id="3.30.200.20">
    <property type="entry name" value="Phosphorylase Kinase, domain 1"/>
    <property type="match status" value="1"/>
</dbReference>
<dbReference type="GO" id="GO:0005886">
    <property type="term" value="C:plasma membrane"/>
    <property type="evidence" value="ECO:0007669"/>
    <property type="project" value="UniProtKB-SubCell"/>
</dbReference>
<dbReference type="Gene3D" id="3.80.10.10">
    <property type="entry name" value="Ribonuclease Inhibitor"/>
    <property type="match status" value="4"/>
</dbReference>
<dbReference type="Pfam" id="PF00560">
    <property type="entry name" value="LRR_1"/>
    <property type="match status" value="5"/>
</dbReference>
<dbReference type="OrthoDB" id="1896041at2759"/>
<feature type="chain" id="PRO_5044700936" description="non-specific serine/threonine protein kinase" evidence="25">
    <location>
        <begin position="26"/>
        <end position="1056"/>
    </location>
</feature>
<dbReference type="InterPro" id="IPR003591">
    <property type="entry name" value="Leu-rich_rpt_typical-subtyp"/>
</dbReference>
<evidence type="ECO:0000256" key="4">
    <source>
        <dbReference type="ARBA" id="ARBA00012513"/>
    </source>
</evidence>
<dbReference type="InterPro" id="IPR017441">
    <property type="entry name" value="Protein_kinase_ATP_BS"/>
</dbReference>
<dbReference type="PANTHER" id="PTHR48056">
    <property type="entry name" value="LRR RECEPTOR-LIKE SERINE/THREONINE-PROTEIN KINASE-RELATED"/>
    <property type="match status" value="1"/>
</dbReference>
<dbReference type="RefSeq" id="XP_056687234.1">
    <property type="nucleotide sequence ID" value="XM_056831256.1"/>
</dbReference>
<dbReference type="FunFam" id="3.80.10.10:FF:000275">
    <property type="entry name" value="Leucine-rich repeat receptor-like protein kinase"/>
    <property type="match status" value="1"/>
</dbReference>
<dbReference type="PROSITE" id="PS00108">
    <property type="entry name" value="PROTEIN_KINASE_ST"/>
    <property type="match status" value="1"/>
</dbReference>
<keyword evidence="27" id="KW-1185">Reference proteome</keyword>
<dbReference type="PANTHER" id="PTHR48056:SF63">
    <property type="entry name" value="PROTEIN KINASE DOMAIN-CONTAINING PROTEIN"/>
    <property type="match status" value="1"/>
</dbReference>
<dbReference type="GO" id="GO:0009942">
    <property type="term" value="P:longitudinal axis specification"/>
    <property type="evidence" value="ECO:0007669"/>
    <property type="project" value="UniProtKB-ARBA"/>
</dbReference>
<dbReference type="SMART" id="SM00220">
    <property type="entry name" value="S_TKc"/>
    <property type="match status" value="1"/>
</dbReference>
<evidence type="ECO:0000313" key="28">
    <source>
        <dbReference type="RefSeq" id="XP_021866192.1"/>
    </source>
</evidence>
<evidence type="ECO:0000256" key="10">
    <source>
        <dbReference type="ARBA" id="ARBA00022679"/>
    </source>
</evidence>
<accession>A0A9R0JFW0</accession>
<dbReference type="PROSITE" id="PS00107">
    <property type="entry name" value="PROTEIN_KINASE_ATP"/>
    <property type="match status" value="1"/>
</dbReference>
<evidence type="ECO:0000256" key="15">
    <source>
        <dbReference type="ARBA" id="ARBA00022777"/>
    </source>
</evidence>
<evidence type="ECO:0000256" key="14">
    <source>
        <dbReference type="ARBA" id="ARBA00022741"/>
    </source>
</evidence>
<dbReference type="InterPro" id="IPR013210">
    <property type="entry name" value="LRR_N_plant-typ"/>
</dbReference>
<dbReference type="InterPro" id="IPR050647">
    <property type="entry name" value="Plant_LRR-RLKs"/>
</dbReference>
<dbReference type="Proteomes" id="UP000813463">
    <property type="component" value="Chromosome 6"/>
</dbReference>
<evidence type="ECO:0000256" key="20">
    <source>
        <dbReference type="ARBA" id="ARBA00023180"/>
    </source>
</evidence>
<dbReference type="RefSeq" id="XP_021866194.1">
    <property type="nucleotide sequence ID" value="XM_022010502.1"/>
</dbReference>
<evidence type="ECO:0000256" key="18">
    <source>
        <dbReference type="ARBA" id="ARBA00023136"/>
    </source>
</evidence>
<evidence type="ECO:0000259" key="26">
    <source>
        <dbReference type="PROSITE" id="PS50011"/>
    </source>
</evidence>
<dbReference type="GO" id="GO:0048508">
    <property type="term" value="P:embryonic meristem development"/>
    <property type="evidence" value="ECO:0007669"/>
    <property type="project" value="UniProtKB-ARBA"/>
</dbReference>
<sequence length="1056" mass="115898">MPIQSVLLLLSSLFFFFFFFSSTNGAADDAASLLAFKSAVSRDSSNLLSSWSSSTHHCKWRGISCDSVSGRVVSVNLTFSNGNGSPVLAGTLDSSVGNLTELRVLSLPNNAFSGEIPSKIGELRHLEVVELQGNNFSGGIPNEISNLSSFSLRLLNLSFNFLTGKVPGRLIGSGRIRVVDLSDNQLSGKINVGHDCLFLAHLKLSNNFLVGNVPTEIGKCLKLRTLLLDGNILEGSIPREIGRLSELRVLDVSRNSLTDMIPRELANCRKLAVLVLTNLVEYSDDRSLDIFRGEYNAFVGGVPEEVFMIPALQVFWAPRANIGGRLPRNWTKFCSLRALNLGQNYIDDIIPEGIAMCTNLTFLDLSSNGLSGNFPTQLQVSCMVYLNVSWNSLSGSLLPLLNHNCGRGLNLKENGLYSLDEEDARSVYFHVYMWDPQLNGQPDVKSDDKLVIKHDFGCNNFTGSLPLFSLSNGLFVSSGNVSYELLLNGNGFNGSLPGKLLSGCQNLHSVSVNLTANHISGEIYRTLLQDCLELTSFEVAQNQMQGSISSGISNLHMLSHLDLRENQLTGPLPKQLGDLKTLKSLFLGGNNFTGGIPLHLGQLTSLEDLDLSRNNLRGPIPSALANATNIKVLLLDHNVLTGDVPWSFSSLSHLVELDVSFNNLTGHIPHLQNISDCERFRGNRFLHSCPDPYSVPPAGLPVPLEVENVHHRRKVKSLIIAAVISVSVVVSVLLMIVLGLIFGKKKLGRLTCLRRKVVVTFAATPVELTYDNVVSATGNFSIRNLIGTGGFGSTYKAELVPGYLVAVKRLSIGRFQGIQQFEAEIKTLGRVRHKNLVTLIGYYVGDTEMFLIYNYLSGGNLETFIHDRSAKNVKWPEIYKITDDVAHALAYLHYSCVPRIVHRDIKPSNILLDEELNAYLSDFGLARLLEVSQTHATTDVAGTFGYVAPEYAITCRVSDKADVYSFGVVLLELMSGKKTLDPSFSEYGNGFNIVGWAMLLMGKGRCSEFFYSELWESGPEENLLKMLQLALSCTVESLAIRPSMKQVLEKLKQLSS</sequence>
<evidence type="ECO:0000256" key="12">
    <source>
        <dbReference type="ARBA" id="ARBA00022729"/>
    </source>
</evidence>
<dbReference type="SUPFAM" id="SSF52047">
    <property type="entry name" value="RNI-like"/>
    <property type="match status" value="1"/>
</dbReference>
<dbReference type="RefSeq" id="XP_021866193.1">
    <property type="nucleotide sequence ID" value="XM_022010501.1"/>
</dbReference>
<evidence type="ECO:0000256" key="16">
    <source>
        <dbReference type="ARBA" id="ARBA00022840"/>
    </source>
</evidence>
<evidence type="ECO:0000256" key="13">
    <source>
        <dbReference type="ARBA" id="ARBA00022737"/>
    </source>
</evidence>
<keyword evidence="12 25" id="KW-0732">Signal</keyword>
<comment type="subcellular location">
    <subcellularLocation>
        <location evidence="1">Cell membrane</location>
        <topology evidence="1">Single-pass type I membrane protein</topology>
    </subcellularLocation>
</comment>